<keyword evidence="1" id="KW-0472">Membrane</keyword>
<protein>
    <submittedName>
        <fullName evidence="2">Uncharacterized protein</fullName>
    </submittedName>
</protein>
<sequence>MKHSRKYRVCYYGSLITIFFFLSHTCLPAHDLIFHPFLLLTWIFIIRGIVALWQDAVRFWQWFNG</sequence>
<feature type="transmembrane region" description="Helical" evidence="1">
    <location>
        <begin position="33"/>
        <end position="53"/>
    </location>
</feature>
<keyword evidence="1" id="KW-1133">Transmembrane helix</keyword>
<evidence type="ECO:0000313" key="3">
    <source>
        <dbReference type="Proteomes" id="UP001565243"/>
    </source>
</evidence>
<evidence type="ECO:0000256" key="1">
    <source>
        <dbReference type="SAM" id="Phobius"/>
    </source>
</evidence>
<dbReference type="Proteomes" id="UP001565243">
    <property type="component" value="Unassembled WGS sequence"/>
</dbReference>
<organism evidence="2 3">
    <name type="scientific">Erwinia aeris</name>
    <dbReference type="NCBI Taxonomy" id="3239803"/>
    <lineage>
        <taxon>Bacteria</taxon>
        <taxon>Pseudomonadati</taxon>
        <taxon>Pseudomonadota</taxon>
        <taxon>Gammaproteobacteria</taxon>
        <taxon>Enterobacterales</taxon>
        <taxon>Erwiniaceae</taxon>
        <taxon>Erwinia</taxon>
    </lineage>
</organism>
<gene>
    <name evidence="2" type="ORF">AB6T85_00645</name>
</gene>
<keyword evidence="3" id="KW-1185">Reference proteome</keyword>
<comment type="caution">
    <text evidence="2">The sequence shown here is derived from an EMBL/GenBank/DDBJ whole genome shotgun (WGS) entry which is preliminary data.</text>
</comment>
<accession>A0ABV4E233</accession>
<dbReference type="RefSeq" id="WP_253460807.1">
    <property type="nucleotide sequence ID" value="NZ_JBGFFX010000001.1"/>
</dbReference>
<keyword evidence="1" id="KW-0812">Transmembrane</keyword>
<feature type="transmembrane region" description="Helical" evidence="1">
    <location>
        <begin position="9"/>
        <end position="27"/>
    </location>
</feature>
<reference evidence="2 3" key="1">
    <citation type="submission" date="2024-07" db="EMBL/GenBank/DDBJ databases">
        <authorList>
            <person name="Hebao G."/>
        </authorList>
    </citation>
    <scope>NUCLEOTIDE SEQUENCE [LARGE SCALE GENOMIC DNA]</scope>
    <source>
        <strain evidence="2 3">ACCC 02193</strain>
    </source>
</reference>
<dbReference type="EMBL" id="JBGFFX010000001">
    <property type="protein sequence ID" value="MEY8768948.1"/>
    <property type="molecule type" value="Genomic_DNA"/>
</dbReference>
<evidence type="ECO:0000313" key="2">
    <source>
        <dbReference type="EMBL" id="MEY8768948.1"/>
    </source>
</evidence>
<name>A0ABV4E233_9GAMM</name>
<proteinExistence type="predicted"/>